<name>A0A919NNE8_9ACTN</name>
<dbReference type="AlphaFoldDB" id="A0A919NNE8"/>
<proteinExistence type="predicted"/>
<evidence type="ECO:0000313" key="1">
    <source>
        <dbReference type="EMBL" id="GIF22066.1"/>
    </source>
</evidence>
<reference evidence="1" key="1">
    <citation type="submission" date="2021-01" db="EMBL/GenBank/DDBJ databases">
        <title>Whole genome shotgun sequence of Actinoplanes tereljensis NBRC 105297.</title>
        <authorList>
            <person name="Komaki H."/>
            <person name="Tamura T."/>
        </authorList>
    </citation>
    <scope>NUCLEOTIDE SEQUENCE</scope>
    <source>
        <strain evidence="1">NBRC 105297</strain>
    </source>
</reference>
<sequence>MMTLFLVLLAVGLITALTVRVKRMEAKALKPFLAAALLIPGGLIALEGVQITPFHVVPQSPVDLASLQQPLLVLPAVRPGHAPADGFPAVDEDLRSAVKTFPDEASIAFFKSRGIRTVVAPAGVYTAPDTSMREVPGAVIFTL</sequence>
<gene>
    <name evidence="1" type="ORF">Ate02nite_47960</name>
</gene>
<comment type="caution">
    <text evidence="1">The sequence shown here is derived from an EMBL/GenBank/DDBJ whole genome shotgun (WGS) entry which is preliminary data.</text>
</comment>
<protein>
    <submittedName>
        <fullName evidence="1">Uncharacterized protein</fullName>
    </submittedName>
</protein>
<keyword evidence="2" id="KW-1185">Reference proteome</keyword>
<dbReference type="RefSeq" id="WP_203809222.1">
    <property type="nucleotide sequence ID" value="NZ_BOMY01000033.1"/>
</dbReference>
<organism evidence="1 2">
    <name type="scientific">Paractinoplanes tereljensis</name>
    <dbReference type="NCBI Taxonomy" id="571912"/>
    <lineage>
        <taxon>Bacteria</taxon>
        <taxon>Bacillati</taxon>
        <taxon>Actinomycetota</taxon>
        <taxon>Actinomycetes</taxon>
        <taxon>Micromonosporales</taxon>
        <taxon>Micromonosporaceae</taxon>
        <taxon>Paractinoplanes</taxon>
    </lineage>
</organism>
<dbReference type="Proteomes" id="UP000623608">
    <property type="component" value="Unassembled WGS sequence"/>
</dbReference>
<dbReference type="EMBL" id="BOMY01000033">
    <property type="protein sequence ID" value="GIF22066.1"/>
    <property type="molecule type" value="Genomic_DNA"/>
</dbReference>
<accession>A0A919NNE8</accession>
<evidence type="ECO:0000313" key="2">
    <source>
        <dbReference type="Proteomes" id="UP000623608"/>
    </source>
</evidence>